<dbReference type="OrthoDB" id="10031156at2759"/>
<dbReference type="InterPro" id="IPR022155">
    <property type="entry name" value="DUF3684"/>
</dbReference>
<gene>
    <name evidence="4" type="ORF">PAXINDRAFT_182233</name>
</gene>
<dbReference type="Pfam" id="PF25794">
    <property type="entry name" value="SACS"/>
    <property type="match status" value="1"/>
</dbReference>
<dbReference type="InterPro" id="IPR036890">
    <property type="entry name" value="HATPase_C_sf"/>
</dbReference>
<reference evidence="5" key="2">
    <citation type="submission" date="2015-01" db="EMBL/GenBank/DDBJ databases">
        <title>Evolutionary Origins and Diversification of the Mycorrhizal Mutualists.</title>
        <authorList>
            <consortium name="DOE Joint Genome Institute"/>
            <consortium name="Mycorrhizal Genomics Consortium"/>
            <person name="Kohler A."/>
            <person name="Kuo A."/>
            <person name="Nagy L.G."/>
            <person name="Floudas D."/>
            <person name="Copeland A."/>
            <person name="Barry K.W."/>
            <person name="Cichocki N."/>
            <person name="Veneault-Fourrey C."/>
            <person name="LaButti K."/>
            <person name="Lindquist E.A."/>
            <person name="Lipzen A."/>
            <person name="Lundell T."/>
            <person name="Morin E."/>
            <person name="Murat C."/>
            <person name="Riley R."/>
            <person name="Ohm R."/>
            <person name="Sun H."/>
            <person name="Tunlid A."/>
            <person name="Henrissat B."/>
            <person name="Grigoriev I.V."/>
            <person name="Hibbett D.S."/>
            <person name="Martin F."/>
        </authorList>
    </citation>
    <scope>NUCLEOTIDE SEQUENCE [LARGE SCALE GENOMIC DNA]</scope>
    <source>
        <strain evidence="5">ATCC 200175</strain>
    </source>
</reference>
<reference evidence="4 5" key="1">
    <citation type="submission" date="2014-06" db="EMBL/GenBank/DDBJ databases">
        <authorList>
            <consortium name="DOE Joint Genome Institute"/>
            <person name="Kuo A."/>
            <person name="Kohler A."/>
            <person name="Nagy L.G."/>
            <person name="Floudas D."/>
            <person name="Copeland A."/>
            <person name="Barry K.W."/>
            <person name="Cichocki N."/>
            <person name="Veneault-Fourrey C."/>
            <person name="LaButti K."/>
            <person name="Lindquist E.A."/>
            <person name="Lipzen A."/>
            <person name="Lundell T."/>
            <person name="Morin E."/>
            <person name="Murat C."/>
            <person name="Sun H."/>
            <person name="Tunlid A."/>
            <person name="Henrissat B."/>
            <person name="Grigoriev I.V."/>
            <person name="Hibbett D.S."/>
            <person name="Martin F."/>
            <person name="Nordberg H.P."/>
            <person name="Cantor M.N."/>
            <person name="Hua S.X."/>
        </authorList>
    </citation>
    <scope>NUCLEOTIDE SEQUENCE [LARGE SCALE GENOMIC DNA]</scope>
    <source>
        <strain evidence="4 5">ATCC 200175</strain>
    </source>
</reference>
<feature type="compositionally biased region" description="Polar residues" evidence="1">
    <location>
        <begin position="1341"/>
        <end position="1356"/>
    </location>
</feature>
<organism evidence="4 5">
    <name type="scientific">Paxillus involutus ATCC 200175</name>
    <dbReference type="NCBI Taxonomy" id="664439"/>
    <lineage>
        <taxon>Eukaryota</taxon>
        <taxon>Fungi</taxon>
        <taxon>Dikarya</taxon>
        <taxon>Basidiomycota</taxon>
        <taxon>Agaricomycotina</taxon>
        <taxon>Agaricomycetes</taxon>
        <taxon>Agaricomycetidae</taxon>
        <taxon>Boletales</taxon>
        <taxon>Paxilineae</taxon>
        <taxon>Paxillaceae</taxon>
        <taxon>Paxillus</taxon>
    </lineage>
</organism>
<protein>
    <recommendedName>
        <fullName evidence="3">Sacsin/Nov domain-containing protein</fullName>
    </recommendedName>
</protein>
<dbReference type="EMBL" id="KN819570">
    <property type="protein sequence ID" value="KIJ08708.1"/>
    <property type="molecule type" value="Genomic_DNA"/>
</dbReference>
<keyword evidence="2" id="KW-0472">Membrane</keyword>
<dbReference type="SUPFAM" id="SSF55874">
    <property type="entry name" value="ATPase domain of HSP90 chaperone/DNA topoisomerase II/histidine kinase"/>
    <property type="match status" value="1"/>
</dbReference>
<feature type="transmembrane region" description="Helical" evidence="2">
    <location>
        <begin position="1608"/>
        <end position="1628"/>
    </location>
</feature>
<keyword evidence="2" id="KW-0812">Transmembrane</keyword>
<feature type="domain" description="Sacsin/Nov" evidence="3">
    <location>
        <begin position="18"/>
        <end position="138"/>
    </location>
</feature>
<sequence length="1639" mass="184990">MSQPQQGYAPVTVDTRALIDKVLARYSGEFTVFRELLQNSDDAGCDSAEIHFETAAFLGLDPEAVMNAGPPIPRDSETTNVAQWTFKNYGKPFTTQDWGRLPKIALGNPDPQKVGAFGVGFYNLFSVTERPYVSSGDKEMEFSWNDENQLYYRFGDLPQTATRDLWTTFKMPLREAAQMPPVSEFIQFLASSITFMVHLKDVTIFFDHHCVGQINKSPGQSQAIPIPTELNPLSPEKNMIVESVRQDSKSFQHLSITITARIMLPRYDSMHETKVVLTVFTAEVDVTVDEKLSKELNRCTKKNPPSRLKYSLIYTEKDEYDQSRMNEQKHPREFPSAFRGLRADLDGAMHTRVFIGHATAQTTGIGGHMASHFIPTVERESIDLVDRNVAIWNGELLHVGGFLCRAVYELELSKIQSSWEEAAAGKPHSRPSRKLQDQLHKRFLHVLKFFTFHYSSPSSKVAELLAKSFYGCSTLPLRLLSSVGVRGAPYVRAFDPVLAKFLKSLPMLSEHVTRDGAHSIAALPDQHKIPAITPSDVLQDLRRHTLDVEELVACLRWWITSRRDNLTSNTADLLDAATLCGTDGAIRLSSITHFIDPKVLGLHIPPDGPLPLSLVPLGISKHFGCEELTSFGWKEFTVASWLQHISRPDVMSADKKYDFTQSVDWANRVLSTLCCVWPQLSDDMRSESREVFRNKPCIPTSKGLCSPEYSYLPIADNPLFHHLELPIVCRDSGFEVDENMKRFLLFIGVRKNPPVQLLLHQMLSMGDRTAFDLVNYLVQEVPSLASGDLSALKSSEIFMRENFQSNEEENTRHRADELYPPVDIFRSLRLPVIEWSGKSEWSDTSPQAQFLYRLGLNHFPPLPKIVELCSSRDVGVQDTAFMYLCRKLHSQYLDYKPENFLDVEFIPAESKGRTCLKKLGEVCSGTQWKTLGFFVVQNRYLSVPLHQLGVTQHPPTSKLVDLLEKTPPRDEETAGQWFEVLFDHMAIFSPPDFIKLSGLPIVPTGPSSTPKLLPPTKCYLDQGAKPVLYANLFVFVNFGTKANCFLNACGSKNKVSIGDVAEKLIENPERFFKLAGGYEGFLVELRKFAYQSQDISNDTLHKMSHKPTLLGMRRKKIEIEGQAEWDYEHHFLTYQGVTIVDDISNYQLFGDCLFIAPQEEAIERFYALLGCSYLSAVVKERCNDLHEITAMETCLEVQSLILERLPLFIQTHTDTKPKVTTPSSPDHLKVKACKRIVVSKTLVTERVKRTRDVWAIARCEGNCVELWISKTAKRDMYEVATSLCRLLFGTNKMKDTLLLETILSADLEVLERRGFLVNQISQQHRDEYGAGNKARKRCSAGSASTTNSPQQSTLDTQPDPRLNRERLPGSSEATPQFPSLPHAADSVLLKIREASNVSGDKSSDTVGHSISRTSREVISQSYIRSNVEKAIEACSLGGEKSAIPAGVSQLLSSDFCRVSADVESLRPIGQVKNIQVCVDEGTPDADTFMERMRGPLARFVDIIITLSEIYRISTTTLRVFYDVSGGCIAFNCRGIIYLNLRYFEVWHDEQVKSGNRQNARMSWFLALAHEIAHNLTDLHNSDHEFWFSAICEAHLIAFSQLLRPANTWLRYVSWLKSIVIVILLAYLVRRIAPMTNIPR</sequence>
<evidence type="ECO:0000256" key="2">
    <source>
        <dbReference type="SAM" id="Phobius"/>
    </source>
</evidence>
<dbReference type="Proteomes" id="UP000053647">
    <property type="component" value="Unassembled WGS sequence"/>
</dbReference>
<dbReference type="Gene3D" id="3.30.565.10">
    <property type="entry name" value="Histidine kinase-like ATPase, C-terminal domain"/>
    <property type="match status" value="1"/>
</dbReference>
<dbReference type="HOGENOM" id="CLU_001744_1_0_1"/>
<dbReference type="InterPro" id="IPR058210">
    <property type="entry name" value="SACS/Nov_dom"/>
</dbReference>
<evidence type="ECO:0000313" key="4">
    <source>
        <dbReference type="EMBL" id="KIJ08708.1"/>
    </source>
</evidence>
<dbReference type="Pfam" id="PF12449">
    <property type="entry name" value="DUF3684"/>
    <property type="match status" value="1"/>
</dbReference>
<feature type="region of interest" description="Disordered" evidence="1">
    <location>
        <begin position="1326"/>
        <end position="1380"/>
    </location>
</feature>
<proteinExistence type="predicted"/>
<evidence type="ECO:0000313" key="5">
    <source>
        <dbReference type="Proteomes" id="UP000053647"/>
    </source>
</evidence>
<keyword evidence="5" id="KW-1185">Reference proteome</keyword>
<dbReference type="PANTHER" id="PTHR47839:SF1">
    <property type="entry name" value="DOMAIN PROTEIN, PUTATIVE (AFU_ORTHOLOGUE AFUA_6G04830)-RELATED"/>
    <property type="match status" value="1"/>
</dbReference>
<evidence type="ECO:0000259" key="3">
    <source>
        <dbReference type="Pfam" id="PF25794"/>
    </source>
</evidence>
<dbReference type="PANTHER" id="PTHR47839">
    <property type="entry name" value="DOMAIN PROTEIN, PUTATIVE (AFU_ORTHOLOGUE AFUA_6G04830)-RELATED"/>
    <property type="match status" value="1"/>
</dbReference>
<name>A0A0C9TCI4_PAXIN</name>
<evidence type="ECO:0000256" key="1">
    <source>
        <dbReference type="SAM" id="MobiDB-lite"/>
    </source>
</evidence>
<keyword evidence="2" id="KW-1133">Transmembrane helix</keyword>
<accession>A0A0C9TCI4</accession>